<proteinExistence type="predicted"/>
<organism evidence="1 2">
    <name type="scientific">Cetraspora pellucida</name>
    <dbReference type="NCBI Taxonomy" id="1433469"/>
    <lineage>
        <taxon>Eukaryota</taxon>
        <taxon>Fungi</taxon>
        <taxon>Fungi incertae sedis</taxon>
        <taxon>Mucoromycota</taxon>
        <taxon>Glomeromycotina</taxon>
        <taxon>Glomeromycetes</taxon>
        <taxon>Diversisporales</taxon>
        <taxon>Gigasporaceae</taxon>
        <taxon>Cetraspora</taxon>
    </lineage>
</organism>
<evidence type="ECO:0000313" key="1">
    <source>
        <dbReference type="EMBL" id="CAG8625384.1"/>
    </source>
</evidence>
<protein>
    <submittedName>
        <fullName evidence="1">6967_t:CDS:1</fullName>
    </submittedName>
</protein>
<dbReference type="EMBL" id="CAJVPW010011403">
    <property type="protein sequence ID" value="CAG8625384.1"/>
    <property type="molecule type" value="Genomic_DNA"/>
</dbReference>
<reference evidence="1" key="1">
    <citation type="submission" date="2021-06" db="EMBL/GenBank/DDBJ databases">
        <authorList>
            <person name="Kallberg Y."/>
            <person name="Tangrot J."/>
            <person name="Rosling A."/>
        </authorList>
    </citation>
    <scope>NUCLEOTIDE SEQUENCE</scope>
    <source>
        <strain evidence="1">28 12/20/2015</strain>
    </source>
</reference>
<keyword evidence="2" id="KW-1185">Reference proteome</keyword>
<comment type="caution">
    <text evidence="1">The sequence shown here is derived from an EMBL/GenBank/DDBJ whole genome shotgun (WGS) entry which is preliminary data.</text>
</comment>
<evidence type="ECO:0000313" key="2">
    <source>
        <dbReference type="Proteomes" id="UP000789366"/>
    </source>
</evidence>
<gene>
    <name evidence="1" type="ORF">SPELUC_LOCUS8025</name>
</gene>
<name>A0ACA9N2Z4_9GLOM</name>
<dbReference type="Proteomes" id="UP000789366">
    <property type="component" value="Unassembled WGS sequence"/>
</dbReference>
<sequence length="160" mass="18537">MVETVGYTQIMKVWKLVISGVIKSQYIILYKNDLIEHNNNIWQQPSVTLCIDSNQNINNYISDFGYIKEAYNSDVLDLAIVTNSYNELIDICQGRPPGRAKSTVELQDNQTKKYCYLQPINNNQTFNKPEIANRKIKKKNTRKTCQNCRKKGHNRATCEN</sequence>
<accession>A0ACA9N2Z4</accession>